<reference evidence="1" key="2">
    <citation type="submission" date="2020-11" db="EMBL/GenBank/DDBJ databases">
        <authorList>
            <person name="McCartney M.A."/>
            <person name="Auch B."/>
            <person name="Kono T."/>
            <person name="Mallez S."/>
            <person name="Becker A."/>
            <person name="Gohl D.M."/>
            <person name="Silverstein K.A.T."/>
            <person name="Koren S."/>
            <person name="Bechman K.B."/>
            <person name="Herman A."/>
            <person name="Abrahante J.E."/>
            <person name="Garbe J."/>
        </authorList>
    </citation>
    <scope>NUCLEOTIDE SEQUENCE</scope>
    <source>
        <strain evidence="1">Duluth1</strain>
        <tissue evidence="1">Whole animal</tissue>
    </source>
</reference>
<name>A0A9D4BQL2_DREPO</name>
<sequence>MEIQSICVGVGTGGREAAQKHFLSRPGCSYRANVKAWGQVEERLPRNTFCRDLDGDTKHMCRRGDRWKGGGLETFSVETWMQLPSKCESVGSGGREAA</sequence>
<keyword evidence="2" id="KW-1185">Reference proteome</keyword>
<dbReference type="Proteomes" id="UP000828390">
    <property type="component" value="Unassembled WGS sequence"/>
</dbReference>
<dbReference type="AlphaFoldDB" id="A0A9D4BQL2"/>
<organism evidence="1 2">
    <name type="scientific">Dreissena polymorpha</name>
    <name type="common">Zebra mussel</name>
    <name type="synonym">Mytilus polymorpha</name>
    <dbReference type="NCBI Taxonomy" id="45954"/>
    <lineage>
        <taxon>Eukaryota</taxon>
        <taxon>Metazoa</taxon>
        <taxon>Spiralia</taxon>
        <taxon>Lophotrochozoa</taxon>
        <taxon>Mollusca</taxon>
        <taxon>Bivalvia</taxon>
        <taxon>Autobranchia</taxon>
        <taxon>Heteroconchia</taxon>
        <taxon>Euheterodonta</taxon>
        <taxon>Imparidentia</taxon>
        <taxon>Neoheterodontei</taxon>
        <taxon>Myida</taxon>
        <taxon>Dreissenoidea</taxon>
        <taxon>Dreissenidae</taxon>
        <taxon>Dreissena</taxon>
    </lineage>
</organism>
<reference evidence="1" key="1">
    <citation type="journal article" date="2019" name="bioRxiv">
        <title>The Genome of the Zebra Mussel, Dreissena polymorpha: A Resource for Invasive Species Research.</title>
        <authorList>
            <person name="McCartney M.A."/>
            <person name="Auch B."/>
            <person name="Kono T."/>
            <person name="Mallez S."/>
            <person name="Zhang Y."/>
            <person name="Obille A."/>
            <person name="Becker A."/>
            <person name="Abrahante J.E."/>
            <person name="Garbe J."/>
            <person name="Badalamenti J.P."/>
            <person name="Herman A."/>
            <person name="Mangelson H."/>
            <person name="Liachko I."/>
            <person name="Sullivan S."/>
            <person name="Sone E.D."/>
            <person name="Koren S."/>
            <person name="Silverstein K.A.T."/>
            <person name="Beckman K.B."/>
            <person name="Gohl D.M."/>
        </authorList>
    </citation>
    <scope>NUCLEOTIDE SEQUENCE</scope>
    <source>
        <strain evidence="1">Duluth1</strain>
        <tissue evidence="1">Whole animal</tissue>
    </source>
</reference>
<dbReference type="EMBL" id="JAIWYP010000015">
    <property type="protein sequence ID" value="KAH3703516.1"/>
    <property type="molecule type" value="Genomic_DNA"/>
</dbReference>
<gene>
    <name evidence="1" type="ORF">DPMN_078554</name>
</gene>
<proteinExistence type="predicted"/>
<accession>A0A9D4BQL2</accession>
<evidence type="ECO:0000313" key="1">
    <source>
        <dbReference type="EMBL" id="KAH3703516.1"/>
    </source>
</evidence>
<protein>
    <submittedName>
        <fullName evidence="1">Uncharacterized protein</fullName>
    </submittedName>
</protein>
<comment type="caution">
    <text evidence="1">The sequence shown here is derived from an EMBL/GenBank/DDBJ whole genome shotgun (WGS) entry which is preliminary data.</text>
</comment>
<evidence type="ECO:0000313" key="2">
    <source>
        <dbReference type="Proteomes" id="UP000828390"/>
    </source>
</evidence>